<dbReference type="FunFam" id="3.40.50.300:FF:000032">
    <property type="entry name" value="Export ABC transporter ATP-binding protein"/>
    <property type="match status" value="1"/>
</dbReference>
<dbReference type="InterPro" id="IPR003593">
    <property type="entry name" value="AAA+_ATPase"/>
</dbReference>
<dbReference type="SUPFAM" id="SSF52540">
    <property type="entry name" value="P-loop containing nucleoside triphosphate hydrolases"/>
    <property type="match status" value="1"/>
</dbReference>
<dbReference type="PANTHER" id="PTHR24220:SF86">
    <property type="entry name" value="ABC TRANSPORTER ABCH.1"/>
    <property type="match status" value="1"/>
</dbReference>
<dbReference type="EMBL" id="JAGQKY010000136">
    <property type="protein sequence ID" value="MCA9397771.1"/>
    <property type="molecule type" value="Genomic_DNA"/>
</dbReference>
<dbReference type="InterPro" id="IPR017911">
    <property type="entry name" value="MacB-like_ATP-bd"/>
</dbReference>
<evidence type="ECO:0000313" key="5">
    <source>
        <dbReference type="EMBL" id="MCA9397771.1"/>
    </source>
</evidence>
<sequence>MPVLKLSHITKIYSTGAITIPAISDVSFEVEQGEMVAIMGPSGSGKSTLMNIIGLLDRPTSGKVLIGDEEITLDMSDRKLASMRSDKIGFVFQSFNLLTHLSAFQNVIMPTRYSSLSQNEAKSKAEAILQDVGLGDRMNHKPSELSGGEKQRVAIARALINDPEIVLADEPTGNLDTNTGAEVMSILKELNSQGRTILLITHDPAIAKECDRTIHLLDGRVVDTTNSSSNTESIWDKIMTIVSTVQQAIE</sequence>
<reference evidence="5" key="1">
    <citation type="submission" date="2020-04" db="EMBL/GenBank/DDBJ databases">
        <authorList>
            <person name="Zhang T."/>
        </authorList>
    </citation>
    <scope>NUCLEOTIDE SEQUENCE</scope>
    <source>
        <strain evidence="5">HKST-UBA02</strain>
    </source>
</reference>
<accession>A0A955LW59</accession>
<evidence type="ECO:0000256" key="2">
    <source>
        <dbReference type="ARBA" id="ARBA00022741"/>
    </source>
</evidence>
<keyword evidence="1" id="KW-0813">Transport</keyword>
<dbReference type="PROSITE" id="PS50893">
    <property type="entry name" value="ABC_TRANSPORTER_2"/>
    <property type="match status" value="1"/>
</dbReference>
<dbReference type="GO" id="GO:0005524">
    <property type="term" value="F:ATP binding"/>
    <property type="evidence" value="ECO:0007669"/>
    <property type="project" value="UniProtKB-KW"/>
</dbReference>
<dbReference type="GO" id="GO:0098796">
    <property type="term" value="C:membrane protein complex"/>
    <property type="evidence" value="ECO:0007669"/>
    <property type="project" value="UniProtKB-ARBA"/>
</dbReference>
<dbReference type="CDD" id="cd03255">
    <property type="entry name" value="ABC_MJ0796_LolCDE_FtsE"/>
    <property type="match status" value="1"/>
</dbReference>
<organism evidence="5 6">
    <name type="scientific">candidate division WWE3 bacterium</name>
    <dbReference type="NCBI Taxonomy" id="2053526"/>
    <lineage>
        <taxon>Bacteria</taxon>
        <taxon>Katanobacteria</taxon>
    </lineage>
</organism>
<evidence type="ECO:0000256" key="3">
    <source>
        <dbReference type="ARBA" id="ARBA00022840"/>
    </source>
</evidence>
<dbReference type="GO" id="GO:0022857">
    <property type="term" value="F:transmembrane transporter activity"/>
    <property type="evidence" value="ECO:0007669"/>
    <property type="project" value="TreeGrafter"/>
</dbReference>
<dbReference type="InterPro" id="IPR017871">
    <property type="entry name" value="ABC_transporter-like_CS"/>
</dbReference>
<dbReference type="Gene3D" id="3.40.50.300">
    <property type="entry name" value="P-loop containing nucleotide triphosphate hydrolases"/>
    <property type="match status" value="1"/>
</dbReference>
<dbReference type="InterPro" id="IPR003439">
    <property type="entry name" value="ABC_transporter-like_ATP-bd"/>
</dbReference>
<evidence type="ECO:0000259" key="4">
    <source>
        <dbReference type="PROSITE" id="PS50893"/>
    </source>
</evidence>
<feature type="domain" description="ABC transporter" evidence="4">
    <location>
        <begin position="4"/>
        <end position="243"/>
    </location>
</feature>
<dbReference type="PROSITE" id="PS00211">
    <property type="entry name" value="ABC_TRANSPORTER_1"/>
    <property type="match status" value="1"/>
</dbReference>
<keyword evidence="2" id="KW-0547">Nucleotide-binding</keyword>
<protein>
    <submittedName>
        <fullName evidence="5">ABC transporter ATP-binding protein</fullName>
    </submittedName>
</protein>
<dbReference type="InterPro" id="IPR027417">
    <property type="entry name" value="P-loop_NTPase"/>
</dbReference>
<dbReference type="Pfam" id="PF00005">
    <property type="entry name" value="ABC_tran"/>
    <property type="match status" value="1"/>
</dbReference>
<evidence type="ECO:0000256" key="1">
    <source>
        <dbReference type="ARBA" id="ARBA00022448"/>
    </source>
</evidence>
<dbReference type="Proteomes" id="UP000699691">
    <property type="component" value="Unassembled WGS sequence"/>
</dbReference>
<dbReference type="AlphaFoldDB" id="A0A955LW59"/>
<proteinExistence type="predicted"/>
<reference evidence="5" key="2">
    <citation type="journal article" date="2021" name="Microbiome">
        <title>Successional dynamics and alternative stable states in a saline activated sludge microbial community over 9 years.</title>
        <authorList>
            <person name="Wang Y."/>
            <person name="Ye J."/>
            <person name="Ju F."/>
            <person name="Liu L."/>
            <person name="Boyd J.A."/>
            <person name="Deng Y."/>
            <person name="Parks D.H."/>
            <person name="Jiang X."/>
            <person name="Yin X."/>
            <person name="Woodcroft B.J."/>
            <person name="Tyson G.W."/>
            <person name="Hugenholtz P."/>
            <person name="Polz M.F."/>
            <person name="Zhang T."/>
        </authorList>
    </citation>
    <scope>NUCLEOTIDE SEQUENCE</scope>
    <source>
        <strain evidence="5">HKST-UBA02</strain>
    </source>
</reference>
<dbReference type="InterPro" id="IPR015854">
    <property type="entry name" value="ABC_transpr_LolD-like"/>
</dbReference>
<gene>
    <name evidence="5" type="ORF">KC573_02990</name>
</gene>
<keyword evidence="3 5" id="KW-0067">ATP-binding</keyword>
<dbReference type="GO" id="GO:0005886">
    <property type="term" value="C:plasma membrane"/>
    <property type="evidence" value="ECO:0007669"/>
    <property type="project" value="TreeGrafter"/>
</dbReference>
<dbReference type="SMART" id="SM00382">
    <property type="entry name" value="AAA"/>
    <property type="match status" value="1"/>
</dbReference>
<evidence type="ECO:0000313" key="6">
    <source>
        <dbReference type="Proteomes" id="UP000699691"/>
    </source>
</evidence>
<dbReference type="PANTHER" id="PTHR24220">
    <property type="entry name" value="IMPORT ATP-BINDING PROTEIN"/>
    <property type="match status" value="1"/>
</dbReference>
<name>A0A955LW59_UNCKA</name>
<comment type="caution">
    <text evidence="5">The sequence shown here is derived from an EMBL/GenBank/DDBJ whole genome shotgun (WGS) entry which is preliminary data.</text>
</comment>
<dbReference type="GO" id="GO:0016887">
    <property type="term" value="F:ATP hydrolysis activity"/>
    <property type="evidence" value="ECO:0007669"/>
    <property type="project" value="InterPro"/>
</dbReference>